<reference evidence="2" key="1">
    <citation type="submission" date="2022-07" db="EMBL/GenBank/DDBJ databases">
        <title>Phylogenomic reconstructions and comparative analyses of Kickxellomycotina fungi.</title>
        <authorList>
            <person name="Reynolds N.K."/>
            <person name="Stajich J.E."/>
            <person name="Barry K."/>
            <person name="Grigoriev I.V."/>
            <person name="Crous P."/>
            <person name="Smith M.E."/>
        </authorList>
    </citation>
    <scope>NUCLEOTIDE SEQUENCE</scope>
    <source>
        <strain evidence="2">RSA 1196</strain>
    </source>
</reference>
<protein>
    <submittedName>
        <fullName evidence="2">Uncharacterized protein</fullName>
    </submittedName>
</protein>
<dbReference type="OrthoDB" id="2282627at2759"/>
<dbReference type="AlphaFoldDB" id="A0A9W8E6H1"/>
<feature type="transmembrane region" description="Helical" evidence="1">
    <location>
        <begin position="72"/>
        <end position="94"/>
    </location>
</feature>
<proteinExistence type="predicted"/>
<keyword evidence="3" id="KW-1185">Reference proteome</keyword>
<gene>
    <name evidence="2" type="ORF">IWQ62_003219</name>
</gene>
<feature type="transmembrane region" description="Helical" evidence="1">
    <location>
        <begin position="23"/>
        <end position="41"/>
    </location>
</feature>
<dbReference type="EMBL" id="JANBPY010000826">
    <property type="protein sequence ID" value="KAJ1963425.1"/>
    <property type="molecule type" value="Genomic_DNA"/>
</dbReference>
<evidence type="ECO:0000313" key="3">
    <source>
        <dbReference type="Proteomes" id="UP001150925"/>
    </source>
</evidence>
<evidence type="ECO:0000256" key="1">
    <source>
        <dbReference type="SAM" id="Phobius"/>
    </source>
</evidence>
<feature type="transmembrane region" description="Helical" evidence="1">
    <location>
        <begin position="122"/>
        <end position="142"/>
    </location>
</feature>
<dbReference type="Proteomes" id="UP001150925">
    <property type="component" value="Unassembled WGS sequence"/>
</dbReference>
<accession>A0A9W8E6H1</accession>
<organism evidence="2 3">
    <name type="scientific">Dispira parvispora</name>
    <dbReference type="NCBI Taxonomy" id="1520584"/>
    <lineage>
        <taxon>Eukaryota</taxon>
        <taxon>Fungi</taxon>
        <taxon>Fungi incertae sedis</taxon>
        <taxon>Zoopagomycota</taxon>
        <taxon>Kickxellomycotina</taxon>
        <taxon>Dimargaritomycetes</taxon>
        <taxon>Dimargaritales</taxon>
        <taxon>Dimargaritaceae</taxon>
        <taxon>Dispira</taxon>
    </lineage>
</organism>
<comment type="caution">
    <text evidence="2">The sequence shown here is derived from an EMBL/GenBank/DDBJ whole genome shotgun (WGS) entry which is preliminary data.</text>
</comment>
<keyword evidence="1" id="KW-1133">Transmembrane helix</keyword>
<feature type="transmembrane region" description="Helical" evidence="1">
    <location>
        <begin position="154"/>
        <end position="176"/>
    </location>
</feature>
<name>A0A9W8E6H1_9FUNG</name>
<keyword evidence="1" id="KW-0812">Transmembrane</keyword>
<sequence>MITLDLQLVFFHRLPRSAPVRRWYPLIGTGFALAISCWYPFVKDIYMQSSSVIVVGTPFSTLQSFFYVWNYLWLHLGVVYTFGVVVAVFVKVYLSQRQVGRFTKNFGNTKPFGELFRNTRLIMAYPAVLLVVYIPYIISSWLVSYAEYSTFTYYWYIVTNIAYVLQGVFSFIIFLFHPVMLAMYRNNNISFGIPWPRIARRFHETESCTSSIPDTILSTYDESMTSVIEVGKELPTLDSGIYLKNLRIDSGITGYFDVSETNSTPNGSTSYCLKEVSELNTLALSGIDLETKMFLEDYDKPNSL</sequence>
<keyword evidence="1" id="KW-0472">Membrane</keyword>
<evidence type="ECO:0000313" key="2">
    <source>
        <dbReference type="EMBL" id="KAJ1963425.1"/>
    </source>
</evidence>